<evidence type="ECO:0000259" key="5">
    <source>
        <dbReference type="Pfam" id="PF00899"/>
    </source>
</evidence>
<evidence type="ECO:0000256" key="3">
    <source>
        <dbReference type="ARBA" id="ARBA00022598"/>
    </source>
</evidence>
<feature type="domain" description="Ubiquitin/SUMO-activating enzyme ubiquitin-like" evidence="7">
    <location>
        <begin position="424"/>
        <end position="498"/>
    </location>
</feature>
<dbReference type="GO" id="GO:0019948">
    <property type="term" value="F:SUMO activating enzyme activity"/>
    <property type="evidence" value="ECO:0007669"/>
    <property type="project" value="TreeGrafter"/>
</dbReference>
<dbReference type="InterPro" id="IPR028077">
    <property type="entry name" value="UAE_UbL_dom"/>
</dbReference>
<dbReference type="GO" id="GO:0016925">
    <property type="term" value="P:protein sumoylation"/>
    <property type="evidence" value="ECO:0007669"/>
    <property type="project" value="TreeGrafter"/>
</dbReference>
<evidence type="ECO:0000256" key="4">
    <source>
        <dbReference type="SAM" id="MobiDB-lite"/>
    </source>
</evidence>
<dbReference type="InterPro" id="IPR045886">
    <property type="entry name" value="ThiF/MoeB/HesA"/>
</dbReference>
<dbReference type="Pfam" id="PF10585">
    <property type="entry name" value="UBA_E1_SCCH"/>
    <property type="match status" value="1"/>
</dbReference>
<feature type="region of interest" description="Disordered" evidence="4">
    <location>
        <begin position="520"/>
        <end position="577"/>
    </location>
</feature>
<dbReference type="SUPFAM" id="SSF69572">
    <property type="entry name" value="Activating enzymes of the ubiquitin-like proteins"/>
    <property type="match status" value="1"/>
</dbReference>
<dbReference type="Proteomes" id="UP000186955">
    <property type="component" value="Unassembled WGS sequence"/>
</dbReference>
<dbReference type="InterPro" id="IPR042063">
    <property type="entry name" value="Ubi_acti_E1_SCCH"/>
</dbReference>
<dbReference type="PANTHER" id="PTHR10953:SF5">
    <property type="entry name" value="SUMO-ACTIVATING ENZYME SUBUNIT 2"/>
    <property type="match status" value="1"/>
</dbReference>
<dbReference type="InterPro" id="IPR019572">
    <property type="entry name" value="UBA_E1_SCCH"/>
</dbReference>
<dbReference type="Pfam" id="PF14732">
    <property type="entry name" value="UAE_UbL"/>
    <property type="match status" value="1"/>
</dbReference>
<dbReference type="UniPathway" id="UPA00143"/>
<comment type="similarity">
    <text evidence="2">Belongs to the ubiquitin-activating E1 family.</text>
</comment>
<dbReference type="EMBL" id="MNBE01000030">
    <property type="protein sequence ID" value="OKP15013.1"/>
    <property type="molecule type" value="Genomic_DNA"/>
</dbReference>
<dbReference type="InterPro" id="IPR000594">
    <property type="entry name" value="ThiF_NAD_FAD-bd"/>
</dbReference>
<reference evidence="8 9" key="1">
    <citation type="submission" date="2016-10" db="EMBL/GenBank/DDBJ databases">
        <title>Genome sequence of the ascomycete fungus Penicillium subrubescens.</title>
        <authorList>
            <person name="De Vries R.P."/>
            <person name="Peng M."/>
            <person name="Dilokpimol A."/>
            <person name="Hilden K."/>
            <person name="Makela M.R."/>
            <person name="Grigoriev I."/>
            <person name="Riley R."/>
            <person name="Granchi Z."/>
        </authorList>
    </citation>
    <scope>NUCLEOTIDE SEQUENCE [LARGE SCALE GENOMIC DNA]</scope>
    <source>
        <strain evidence="8 9">CBS 132785</strain>
    </source>
</reference>
<dbReference type="PROSITE" id="PS51257">
    <property type="entry name" value="PROKAR_LIPOPROTEIN"/>
    <property type="match status" value="1"/>
</dbReference>
<dbReference type="Gene3D" id="1.10.10.2660">
    <property type="entry name" value="Ubiquitin-activating enzyme E1, SCCH domain"/>
    <property type="match status" value="1"/>
</dbReference>
<dbReference type="Gene3D" id="3.10.290.20">
    <property type="entry name" value="Ubiquitin-like 2 activating enzyme e1b. Chain: B, domain 3"/>
    <property type="match status" value="1"/>
</dbReference>
<feature type="domain" description="Ubiquitin-activating enzyme SCCH" evidence="6">
    <location>
        <begin position="271"/>
        <end position="348"/>
    </location>
</feature>
<dbReference type="STRING" id="1316194.A0A1Q5URB8"/>
<dbReference type="GO" id="GO:0031510">
    <property type="term" value="C:SUMO activating enzyme complex"/>
    <property type="evidence" value="ECO:0007669"/>
    <property type="project" value="TreeGrafter"/>
</dbReference>
<sequence length="614" mass="68228">MGASSIKRSLGVDLTNKIKESRVLLVGAGGIGCELLKNLVLTGFGEVHIIDLDTIDLSNLNRQFLFRHEHIKKPKALVAKEVAHNFKPGAKLEAYHANIMDRQFNVDWFKTFNIVFNALDNLAARRYVNRMCLAAGVPLIESGTTGFNGQVQVIRKVRCIYTPALYSEIRPNDHRLFGASEDEEAELDTTENAENAEEIANLRKEAETLKVIRESMGSEEFSKNVFKKVFETDMERLRGLEGMWTEREAPKVLIFDELQESSTSTKLPNSNGDQSEWSMEENFVVFKDSLDRLSKRLKELQAKNSPDDPEPILTFDKDDEDTLDFVTATANLRADSFHIGRTSKFDTKQMAGNIIPAIATTNAMTASLCVLQSFKVLQNDLAHAKMVFLERSGPRAINSEKLRPPHADCSVCSIVRGGISVDPNATLQDLVEGVLQQELGYTEEMSVLTDEGVIYDPELEDNLPKKLSELGIKSDSSLIIKDEDDEEKDPRVDLEFRVVERIEPLEDSKPVTLVEPLDIPRRSRKVEPEPDLPSVMNGTSTTGKRKREGEDEPLTNGHVAKKVAGESTQNGNEGAVVIDDAEGIAKEVAGESAQKVDEDVVVIDDDEGAILIDD</sequence>
<name>A0A1Q5URB8_9EURO</name>
<evidence type="ECO:0000259" key="6">
    <source>
        <dbReference type="Pfam" id="PF10585"/>
    </source>
</evidence>
<organism evidence="8 9">
    <name type="scientific">Penicillium subrubescens</name>
    <dbReference type="NCBI Taxonomy" id="1316194"/>
    <lineage>
        <taxon>Eukaryota</taxon>
        <taxon>Fungi</taxon>
        <taxon>Dikarya</taxon>
        <taxon>Ascomycota</taxon>
        <taxon>Pezizomycotina</taxon>
        <taxon>Eurotiomycetes</taxon>
        <taxon>Eurotiomycetidae</taxon>
        <taxon>Eurotiales</taxon>
        <taxon>Aspergillaceae</taxon>
        <taxon>Penicillium</taxon>
    </lineage>
</organism>
<evidence type="ECO:0000256" key="2">
    <source>
        <dbReference type="ARBA" id="ARBA00005673"/>
    </source>
</evidence>
<dbReference type="GO" id="GO:0016567">
    <property type="term" value="P:protein ubiquitination"/>
    <property type="evidence" value="ECO:0007669"/>
    <property type="project" value="UniProtKB-UniPathway"/>
</dbReference>
<comment type="pathway">
    <text evidence="1">Protein modification; protein ubiquitination.</text>
</comment>
<keyword evidence="3" id="KW-0436">Ligase</keyword>
<dbReference type="GO" id="GO:0005737">
    <property type="term" value="C:cytoplasm"/>
    <property type="evidence" value="ECO:0007669"/>
    <property type="project" value="TreeGrafter"/>
</dbReference>
<protein>
    <submittedName>
        <fullName evidence="8">Ubiquitin-activating enzyme E1-like</fullName>
    </submittedName>
</protein>
<proteinExistence type="inferred from homology"/>
<keyword evidence="9" id="KW-1185">Reference proteome</keyword>
<dbReference type="PANTHER" id="PTHR10953">
    <property type="entry name" value="UBIQUITIN-ACTIVATING ENZYME E1"/>
    <property type="match status" value="1"/>
</dbReference>
<evidence type="ECO:0000256" key="1">
    <source>
        <dbReference type="ARBA" id="ARBA00004906"/>
    </source>
</evidence>
<evidence type="ECO:0000313" key="8">
    <source>
        <dbReference type="EMBL" id="OKP15013.1"/>
    </source>
</evidence>
<comment type="caution">
    <text evidence="8">The sequence shown here is derived from an EMBL/GenBank/DDBJ whole genome shotgun (WGS) entry which is preliminary data.</text>
</comment>
<evidence type="ECO:0000259" key="7">
    <source>
        <dbReference type="Pfam" id="PF14732"/>
    </source>
</evidence>
<dbReference type="InterPro" id="IPR035985">
    <property type="entry name" value="Ubiquitin-activating_enz"/>
</dbReference>
<evidence type="ECO:0000313" key="9">
    <source>
        <dbReference type="Proteomes" id="UP000186955"/>
    </source>
</evidence>
<accession>A0A1Q5URB8</accession>
<dbReference type="AlphaFoldDB" id="A0A1Q5URB8"/>
<gene>
    <name evidence="8" type="ORF">PENSUB_3408</name>
</gene>
<feature type="domain" description="THIF-type NAD/FAD binding fold" evidence="5">
    <location>
        <begin position="9"/>
        <end position="410"/>
    </location>
</feature>
<dbReference type="Gene3D" id="3.40.50.720">
    <property type="entry name" value="NAD(P)-binding Rossmann-like Domain"/>
    <property type="match status" value="1"/>
</dbReference>
<dbReference type="Pfam" id="PF00899">
    <property type="entry name" value="ThiF"/>
    <property type="match status" value="1"/>
</dbReference>